<dbReference type="OMA" id="FMERESW"/>
<protein>
    <submittedName>
        <fullName evidence="1">Uncharacterized protein</fullName>
    </submittedName>
</protein>
<name>G0MDH7_CAEBE</name>
<evidence type="ECO:0000313" key="1">
    <source>
        <dbReference type="EMBL" id="EGT49721.1"/>
    </source>
</evidence>
<dbReference type="EMBL" id="GL379790">
    <property type="protein sequence ID" value="EGT49721.1"/>
    <property type="molecule type" value="Genomic_DNA"/>
</dbReference>
<accession>G0MDH7</accession>
<keyword evidence="2" id="KW-1185">Reference proteome</keyword>
<dbReference type="InParanoid" id="G0MDH7"/>
<dbReference type="eggNOG" id="ENOG502THZU">
    <property type="taxonomic scope" value="Eukaryota"/>
</dbReference>
<proteinExistence type="predicted"/>
<evidence type="ECO:0000313" key="2">
    <source>
        <dbReference type="Proteomes" id="UP000008068"/>
    </source>
</evidence>
<dbReference type="Pfam" id="PF12078">
    <property type="entry name" value="DUF3557"/>
    <property type="match status" value="1"/>
</dbReference>
<gene>
    <name evidence="1" type="ORF">CAEBREN_06069</name>
</gene>
<dbReference type="FunCoup" id="G0MDH7">
    <property type="interactions" value="370"/>
</dbReference>
<dbReference type="Proteomes" id="UP000008068">
    <property type="component" value="Unassembled WGS sequence"/>
</dbReference>
<sequence length="420" mass="48293">MSYSKPLGYDPTKVLLKYMEPNKRFQLAARCPQIRAAEKLIPLKIESLTFGEMSTTVNDTTYQLGVSKEFPPGESMSHFDESLTGTKFDIDEFGHPDYTTDDILTPGDIDLRGHRRGEHGDTGFPHDFWKIIMKSSERQQKELNLSPEELAKLEAEKAIAQSQLEPYNRRQNNVPLSVPTFIQLTIVGRVVEKVVYNKRLYQAAKCLHTVFFGGRPSKVQVGKLALNSPGYVHRYPHDFKMEIKELSCVPINFSMLDSLIDPSNYPSVKLTLSGFRRYRNADQPAINQAETLIIDNSDDLWPYFDDLRDLRASHVVLPYDSHITDPVNLARHWLENNKPIGTLYSFGFEKLEPAKKCLRDMRSTFPRARLIRDQGRSITYSLADGDTHVRVFYERVLPIPGQSEWKVSYWFLHLKVVEAY</sequence>
<organism evidence="2">
    <name type="scientific">Caenorhabditis brenneri</name>
    <name type="common">Nematode worm</name>
    <dbReference type="NCBI Taxonomy" id="135651"/>
    <lineage>
        <taxon>Eukaryota</taxon>
        <taxon>Metazoa</taxon>
        <taxon>Ecdysozoa</taxon>
        <taxon>Nematoda</taxon>
        <taxon>Chromadorea</taxon>
        <taxon>Rhabditida</taxon>
        <taxon>Rhabditina</taxon>
        <taxon>Rhabditomorpha</taxon>
        <taxon>Rhabditoidea</taxon>
        <taxon>Rhabditidae</taxon>
        <taxon>Peloderinae</taxon>
        <taxon>Caenorhabditis</taxon>
    </lineage>
</organism>
<dbReference type="AlphaFoldDB" id="G0MDH7"/>
<dbReference type="HOGENOM" id="CLU_042576_0_0_1"/>
<dbReference type="InterPro" id="IPR021942">
    <property type="entry name" value="DUF3557"/>
</dbReference>
<dbReference type="OrthoDB" id="5908841at2759"/>
<reference evidence="2" key="1">
    <citation type="submission" date="2011-07" db="EMBL/GenBank/DDBJ databases">
        <authorList>
            <consortium name="Caenorhabditis brenneri Sequencing and Analysis Consortium"/>
            <person name="Wilson R.K."/>
        </authorList>
    </citation>
    <scope>NUCLEOTIDE SEQUENCE [LARGE SCALE GENOMIC DNA]</scope>
    <source>
        <strain evidence="2">PB2801</strain>
    </source>
</reference>
<dbReference type="PANTHER" id="PTHR31379">
    <property type="entry name" value="F-BOX C PROTEIN-RELATED-RELATED"/>
    <property type="match status" value="1"/>
</dbReference>
<dbReference type="PANTHER" id="PTHR31379:SF1">
    <property type="entry name" value="F-BOX C PROTEIN-RELATED"/>
    <property type="match status" value="1"/>
</dbReference>